<evidence type="ECO:0000313" key="8">
    <source>
        <dbReference type="Proteomes" id="UP000215127"/>
    </source>
</evidence>
<keyword evidence="4" id="KW-0624">Polysaccharide degradation</keyword>
<comment type="similarity">
    <text evidence="1 4">Belongs to the polysaccharide lyase 1 family.</text>
</comment>
<dbReference type="AlphaFoldDB" id="A0A1X7RPQ5"/>
<dbReference type="PANTHER" id="PTHR31683:SF18">
    <property type="entry name" value="PECTATE LYASE 21-RELATED"/>
    <property type="match status" value="1"/>
</dbReference>
<reference evidence="7 8" key="1">
    <citation type="submission" date="2016-06" db="EMBL/GenBank/DDBJ databases">
        <authorList>
            <person name="Kjaerup R.B."/>
            <person name="Dalgaard T.S."/>
            <person name="Juul-Madsen H.R."/>
        </authorList>
    </citation>
    <scope>NUCLEOTIDE SEQUENCE [LARGE SCALE GENOMIC DNA]</scope>
</reference>
<dbReference type="Gene3D" id="2.160.20.10">
    <property type="entry name" value="Single-stranded right-handed beta-helix, Pectin lyase-like"/>
    <property type="match status" value="1"/>
</dbReference>
<evidence type="ECO:0000256" key="3">
    <source>
        <dbReference type="ARBA" id="ARBA00023239"/>
    </source>
</evidence>
<dbReference type="GO" id="GO:0030570">
    <property type="term" value="F:pectate lyase activity"/>
    <property type="evidence" value="ECO:0007669"/>
    <property type="project" value="InterPro"/>
</dbReference>
<proteinExistence type="inferred from homology"/>
<dbReference type="PANTHER" id="PTHR31683">
    <property type="entry name" value="PECTATE LYASE 18-RELATED"/>
    <property type="match status" value="1"/>
</dbReference>
<feature type="chain" id="PRO_5012665704" description="Pectate lyase domain-containing protein" evidence="5">
    <location>
        <begin position="19"/>
        <end position="385"/>
    </location>
</feature>
<name>A0A1X7RPQ5_ZYMT9</name>
<evidence type="ECO:0000259" key="6">
    <source>
        <dbReference type="SMART" id="SM00656"/>
    </source>
</evidence>
<dbReference type="InterPro" id="IPR012334">
    <property type="entry name" value="Pectin_lyas_fold"/>
</dbReference>
<keyword evidence="4" id="KW-0119">Carbohydrate metabolism</keyword>
<keyword evidence="4" id="KW-0964">Secreted</keyword>
<accession>A0A1X7RPQ5</accession>
<dbReference type="SUPFAM" id="SSF51126">
    <property type="entry name" value="Pectin lyase-like"/>
    <property type="match status" value="1"/>
</dbReference>
<protein>
    <recommendedName>
        <fullName evidence="6">Pectate lyase domain-containing protein</fullName>
    </recommendedName>
</protein>
<dbReference type="GO" id="GO:0005576">
    <property type="term" value="C:extracellular region"/>
    <property type="evidence" value="ECO:0007669"/>
    <property type="project" value="UniProtKB-SubCell"/>
</dbReference>
<evidence type="ECO:0000256" key="5">
    <source>
        <dbReference type="SAM" id="SignalP"/>
    </source>
</evidence>
<evidence type="ECO:0000256" key="4">
    <source>
        <dbReference type="RuleBase" id="RU361173"/>
    </source>
</evidence>
<evidence type="ECO:0000256" key="2">
    <source>
        <dbReference type="ARBA" id="ARBA00022729"/>
    </source>
</evidence>
<dbReference type="Proteomes" id="UP000215127">
    <property type="component" value="Chromosome 3"/>
</dbReference>
<dbReference type="InterPro" id="IPR045032">
    <property type="entry name" value="PEL"/>
</dbReference>
<feature type="signal peptide" evidence="5">
    <location>
        <begin position="1"/>
        <end position="18"/>
    </location>
</feature>
<gene>
    <name evidence="7" type="ORF">ZT3D7_G4550</name>
</gene>
<dbReference type="InterPro" id="IPR011050">
    <property type="entry name" value="Pectin_lyase_fold/virulence"/>
</dbReference>
<keyword evidence="3 4" id="KW-0456">Lyase</keyword>
<comment type="subcellular location">
    <subcellularLocation>
        <location evidence="4">Secreted</location>
    </subcellularLocation>
</comment>
<keyword evidence="2 5" id="KW-0732">Signal</keyword>
<dbReference type="EMBL" id="LT853694">
    <property type="protein sequence ID" value="SMQ49399.1"/>
    <property type="molecule type" value="Genomic_DNA"/>
</dbReference>
<dbReference type="STRING" id="1276538.A0A1X7RPQ5"/>
<feature type="domain" description="Pectate lyase" evidence="6">
    <location>
        <begin position="50"/>
        <end position="263"/>
    </location>
</feature>
<dbReference type="InterPro" id="IPR002022">
    <property type="entry name" value="Pec_lyase"/>
</dbReference>
<evidence type="ECO:0000256" key="1">
    <source>
        <dbReference type="ARBA" id="ARBA00010980"/>
    </source>
</evidence>
<dbReference type="Pfam" id="PF00544">
    <property type="entry name" value="Pectate_lyase_4"/>
    <property type="match status" value="1"/>
</dbReference>
<dbReference type="GO" id="GO:0000272">
    <property type="term" value="P:polysaccharide catabolic process"/>
    <property type="evidence" value="ECO:0007669"/>
    <property type="project" value="UniProtKB-KW"/>
</dbReference>
<organism evidence="7 8">
    <name type="scientific">Zymoseptoria tritici (strain ST99CH_3D7)</name>
    <dbReference type="NCBI Taxonomy" id="1276538"/>
    <lineage>
        <taxon>Eukaryota</taxon>
        <taxon>Fungi</taxon>
        <taxon>Dikarya</taxon>
        <taxon>Ascomycota</taxon>
        <taxon>Pezizomycotina</taxon>
        <taxon>Dothideomycetes</taxon>
        <taxon>Dothideomycetidae</taxon>
        <taxon>Mycosphaerellales</taxon>
        <taxon>Mycosphaerellaceae</taxon>
        <taxon>Zymoseptoria</taxon>
    </lineage>
</organism>
<dbReference type="SMART" id="SM00656">
    <property type="entry name" value="Amb_all"/>
    <property type="match status" value="1"/>
</dbReference>
<keyword evidence="8" id="KW-1185">Reference proteome</keyword>
<evidence type="ECO:0000313" key="7">
    <source>
        <dbReference type="EMBL" id="SMQ49399.1"/>
    </source>
</evidence>
<sequence length="385" mass="41424">MLPYFFLLLAASASLVNASPAVHGAEQYRQGVVDLPLGYASLNGGMHGGQGGRVTIVSDLTALTNAAADPNPHIIYVNGTISGAAMVRVASYTTILGIENSSQLIGIGLAITNVNNVIVRNLAISRVRASTGDAISIQYAKNVWIDHMDLSSDLDHDKDHYDGLLDITHASNWVTVSNTYFHDHYKASLIGHSDSNSAEDQGHLHVTYYNNHFSNIYSRMPSIRFGTVHIFNSYYDGGDTAVNARMGAQVLVESSVFADVKDPVTSENSKLKGGAVVNGCDLGGKASKAQEGNLKTVPYGYNRLRSGEVRDAVVLWLAMGYSVRPCDRFSVFLPATSTSVFAMHASYSGVDHLSDLLAISCADPLHMRSQQGCDIPISLILSKRL</sequence>